<keyword evidence="1" id="KW-1133">Transmembrane helix</keyword>
<reference evidence="3" key="1">
    <citation type="journal article" date="2014" name="Proc. Natl. Acad. Sci. U.S.A.">
        <title>Extensive sampling of basidiomycete genomes demonstrates inadequacy of the white-rot/brown-rot paradigm for wood decay fungi.</title>
        <authorList>
            <person name="Riley R."/>
            <person name="Salamov A.A."/>
            <person name="Brown D.W."/>
            <person name="Nagy L.G."/>
            <person name="Floudas D."/>
            <person name="Held B.W."/>
            <person name="Levasseur A."/>
            <person name="Lombard V."/>
            <person name="Morin E."/>
            <person name="Otillar R."/>
            <person name="Lindquist E.A."/>
            <person name="Sun H."/>
            <person name="LaButti K.M."/>
            <person name="Schmutz J."/>
            <person name="Jabbour D."/>
            <person name="Luo H."/>
            <person name="Baker S.E."/>
            <person name="Pisabarro A.G."/>
            <person name="Walton J.D."/>
            <person name="Blanchette R.A."/>
            <person name="Henrissat B."/>
            <person name="Martin F."/>
            <person name="Cullen D."/>
            <person name="Hibbett D.S."/>
            <person name="Grigoriev I.V."/>
        </authorList>
    </citation>
    <scope>NUCLEOTIDE SEQUENCE [LARGE SCALE GENOMIC DNA]</scope>
    <source>
        <strain evidence="3">CBS 339.88</strain>
    </source>
</reference>
<protein>
    <submittedName>
        <fullName evidence="2">Uncharacterized protein</fullName>
    </submittedName>
</protein>
<name>A0A067SQ50_GALM3</name>
<dbReference type="EMBL" id="KL142400">
    <property type="protein sequence ID" value="KDR69824.1"/>
    <property type="molecule type" value="Genomic_DNA"/>
</dbReference>
<keyword evidence="3" id="KW-1185">Reference proteome</keyword>
<keyword evidence="1" id="KW-0472">Membrane</keyword>
<gene>
    <name evidence="2" type="ORF">GALMADRAFT_911529</name>
</gene>
<keyword evidence="1" id="KW-0812">Transmembrane</keyword>
<dbReference type="HOGENOM" id="CLU_1806306_0_0_1"/>
<evidence type="ECO:0000256" key="1">
    <source>
        <dbReference type="SAM" id="Phobius"/>
    </source>
</evidence>
<feature type="transmembrane region" description="Helical" evidence="1">
    <location>
        <begin position="113"/>
        <end position="132"/>
    </location>
</feature>
<accession>A0A067SQ50</accession>
<feature type="transmembrane region" description="Helical" evidence="1">
    <location>
        <begin position="20"/>
        <end position="39"/>
    </location>
</feature>
<proteinExistence type="predicted"/>
<sequence>MSPSPPVATVWLQHTRSTTHVASCCIFIFLSRRSIRFFCGRRDRKTMQADWALNDCQRSFQSGRQRTTRNGYSSTWQGVVTWRRAFHVRFKQRYSNVLRLLEPCKIRRHQQSILNSVYTTLGLGVAWAWLSMMGERRNEYMPV</sequence>
<dbReference type="Proteomes" id="UP000027222">
    <property type="component" value="Unassembled WGS sequence"/>
</dbReference>
<evidence type="ECO:0000313" key="2">
    <source>
        <dbReference type="EMBL" id="KDR69824.1"/>
    </source>
</evidence>
<organism evidence="2 3">
    <name type="scientific">Galerina marginata (strain CBS 339.88)</name>
    <dbReference type="NCBI Taxonomy" id="685588"/>
    <lineage>
        <taxon>Eukaryota</taxon>
        <taxon>Fungi</taxon>
        <taxon>Dikarya</taxon>
        <taxon>Basidiomycota</taxon>
        <taxon>Agaricomycotina</taxon>
        <taxon>Agaricomycetes</taxon>
        <taxon>Agaricomycetidae</taxon>
        <taxon>Agaricales</taxon>
        <taxon>Agaricineae</taxon>
        <taxon>Strophariaceae</taxon>
        <taxon>Galerina</taxon>
    </lineage>
</organism>
<evidence type="ECO:0000313" key="3">
    <source>
        <dbReference type="Proteomes" id="UP000027222"/>
    </source>
</evidence>
<dbReference type="AlphaFoldDB" id="A0A067SQ50"/>